<accession>A0A4C2AAZ3</accession>
<reference evidence="1 2" key="1">
    <citation type="journal article" date="2019" name="Commun. Biol.">
        <title>The bagworm genome reveals a unique fibroin gene that provides high tensile strength.</title>
        <authorList>
            <person name="Kono N."/>
            <person name="Nakamura H."/>
            <person name="Ohtoshi R."/>
            <person name="Tomita M."/>
            <person name="Numata K."/>
            <person name="Arakawa K."/>
        </authorList>
    </citation>
    <scope>NUCLEOTIDE SEQUENCE [LARGE SCALE GENOMIC DNA]</scope>
</reference>
<dbReference type="EMBL" id="BGZK01002907">
    <property type="protein sequence ID" value="GBP97260.1"/>
    <property type="molecule type" value="Genomic_DNA"/>
</dbReference>
<keyword evidence="2" id="KW-1185">Reference proteome</keyword>
<evidence type="ECO:0000313" key="2">
    <source>
        <dbReference type="Proteomes" id="UP000299102"/>
    </source>
</evidence>
<organism evidence="1 2">
    <name type="scientific">Eumeta variegata</name>
    <name type="common">Bagworm moth</name>
    <name type="synonym">Eumeta japonica</name>
    <dbReference type="NCBI Taxonomy" id="151549"/>
    <lineage>
        <taxon>Eukaryota</taxon>
        <taxon>Metazoa</taxon>
        <taxon>Ecdysozoa</taxon>
        <taxon>Arthropoda</taxon>
        <taxon>Hexapoda</taxon>
        <taxon>Insecta</taxon>
        <taxon>Pterygota</taxon>
        <taxon>Neoptera</taxon>
        <taxon>Endopterygota</taxon>
        <taxon>Lepidoptera</taxon>
        <taxon>Glossata</taxon>
        <taxon>Ditrysia</taxon>
        <taxon>Tineoidea</taxon>
        <taxon>Psychidae</taxon>
        <taxon>Oiketicinae</taxon>
        <taxon>Eumeta</taxon>
    </lineage>
</organism>
<sequence>MLTDEFKEGRPKSVDVPQNIDAVRELIMQGHHVTYREIKMPLGISDESWMYAYDPETKQQSTVWVFQDDPNPTKVIRAKSTLKAHGCLFFWQTRKPPSKAQLHNRYRRIDGACSDSYAGQKDVRATSKAVGGSLHTYKNIINFYCANIPRCHIKLDAAITIRSDHRPPGPAPPAHAVQGPKVRPVPKAPFVNNLTHVRSGINSPSTPHPNNSHQTYGGGLGGAARAARAAAASTRPLEPAAACRTALSDYAFVDHVSHYYVSSKIRIPDS</sequence>
<name>A0A4C2AAZ3_EUMVA</name>
<evidence type="ECO:0000313" key="1">
    <source>
        <dbReference type="EMBL" id="GBP97260.1"/>
    </source>
</evidence>
<proteinExistence type="predicted"/>
<dbReference type="AlphaFoldDB" id="A0A4C2AAZ3"/>
<gene>
    <name evidence="1" type="ORF">EVAR_70596_1</name>
</gene>
<comment type="caution">
    <text evidence="1">The sequence shown here is derived from an EMBL/GenBank/DDBJ whole genome shotgun (WGS) entry which is preliminary data.</text>
</comment>
<dbReference type="OrthoDB" id="10017160at2759"/>
<protein>
    <submittedName>
        <fullName evidence="1">Uncharacterized protein</fullName>
    </submittedName>
</protein>
<dbReference type="Proteomes" id="UP000299102">
    <property type="component" value="Unassembled WGS sequence"/>
</dbReference>